<proteinExistence type="predicted"/>
<dbReference type="InterPro" id="IPR055050">
    <property type="entry name" value="WsaF_C"/>
</dbReference>
<feature type="domain" description="WsaF C-terminal" evidence="2">
    <location>
        <begin position="237"/>
        <end position="358"/>
    </location>
</feature>
<dbReference type="OrthoDB" id="7615426at2"/>
<feature type="domain" description="WsaF N-terminal" evidence="1">
    <location>
        <begin position="141"/>
        <end position="198"/>
    </location>
</feature>
<dbReference type="Proteomes" id="UP000183642">
    <property type="component" value="Unassembled WGS sequence"/>
</dbReference>
<dbReference type="Gene3D" id="3.40.50.2000">
    <property type="entry name" value="Glycogen Phosphorylase B"/>
    <property type="match status" value="1"/>
</dbReference>
<protein>
    <submittedName>
        <fullName evidence="3">Uncharacterized protein</fullName>
    </submittedName>
</protein>
<dbReference type="InterPro" id="IPR048510">
    <property type="entry name" value="WsaF_N"/>
</dbReference>
<dbReference type="GO" id="GO:0030247">
    <property type="term" value="F:polysaccharide binding"/>
    <property type="evidence" value="ECO:0007669"/>
    <property type="project" value="InterPro"/>
</dbReference>
<dbReference type="Pfam" id="PF22772">
    <property type="entry name" value="WsaF_C"/>
    <property type="match status" value="1"/>
</dbReference>
<reference evidence="4" key="1">
    <citation type="submission" date="2016-10" db="EMBL/GenBank/DDBJ databases">
        <authorList>
            <person name="Varghese N."/>
            <person name="Submissions S."/>
        </authorList>
    </citation>
    <scope>NUCLEOTIDE SEQUENCE [LARGE SCALE GENOMIC DNA]</scope>
    <source>
        <strain evidence="4">DSM 43161</strain>
    </source>
</reference>
<gene>
    <name evidence="3" type="ORF">SAMN05660359_00799</name>
</gene>
<dbReference type="AlphaFoldDB" id="A0A1I5DI06"/>
<dbReference type="Pfam" id="PF21374">
    <property type="entry name" value="WsaF_N"/>
    <property type="match status" value="1"/>
</dbReference>
<dbReference type="Gene3D" id="3.40.50.11090">
    <property type="match status" value="1"/>
</dbReference>
<dbReference type="SUPFAM" id="SSF53756">
    <property type="entry name" value="UDP-Glycosyltransferase/glycogen phosphorylase"/>
    <property type="match status" value="1"/>
</dbReference>
<dbReference type="EMBL" id="FOWE01000002">
    <property type="protein sequence ID" value="SFN98894.1"/>
    <property type="molecule type" value="Genomic_DNA"/>
</dbReference>
<sequence length="401" mass="42810">MRLRNDIRKAVRVARVEGRTGVADRLVRAAARRFGSAGEQTGLAADDVVDASSTRVPPRRARAEGGPLEVGWVITPPAAGSGGHTTAFRMVQAMEAAGHRCLLFLYDPHGGALADHERVIRTWWPGMRAEVRSVADGLPDLDAHVATAWTTAHVLARHDRAAGARFYLVQDFEPYFYARGSAAALAEETYSFGFQVLAVGHMVAGELRDRFGLDSTVLPFGCDHGTYRVTGSGPRDEVVFYARPGVPRRGYELGVAALELFTRARPDVVVNTFGVQARHLPFPARVHAAVPPARLNELYNRCAAGLALSFTNVSLVAFELLAAGVVPVVNDGPGPRADLDSPFVEWARPTPAAVAAALTRAVDGAAGRPAGLIAASVADTSWRPAERAVVDTIERSCVPVA</sequence>
<evidence type="ECO:0000259" key="1">
    <source>
        <dbReference type="Pfam" id="PF21374"/>
    </source>
</evidence>
<evidence type="ECO:0000313" key="4">
    <source>
        <dbReference type="Proteomes" id="UP000183642"/>
    </source>
</evidence>
<name>A0A1I5DI06_9ACTN</name>
<evidence type="ECO:0000313" key="3">
    <source>
        <dbReference type="EMBL" id="SFN98894.1"/>
    </source>
</evidence>
<dbReference type="RefSeq" id="WP_075012228.1">
    <property type="nucleotide sequence ID" value="NZ_FOWE01000002.1"/>
</dbReference>
<accession>A0A1I5DI06</accession>
<evidence type="ECO:0000259" key="2">
    <source>
        <dbReference type="Pfam" id="PF22772"/>
    </source>
</evidence>
<organism evidence="3 4">
    <name type="scientific">Geodermatophilus obscurus</name>
    <dbReference type="NCBI Taxonomy" id="1861"/>
    <lineage>
        <taxon>Bacteria</taxon>
        <taxon>Bacillati</taxon>
        <taxon>Actinomycetota</taxon>
        <taxon>Actinomycetes</taxon>
        <taxon>Geodermatophilales</taxon>
        <taxon>Geodermatophilaceae</taxon>
        <taxon>Geodermatophilus</taxon>
    </lineage>
</organism>
<keyword evidence="4" id="KW-1185">Reference proteome</keyword>